<evidence type="ECO:0000313" key="2">
    <source>
        <dbReference type="EMBL" id="AEI49258.1"/>
    </source>
</evidence>
<dbReference type="InterPro" id="IPR008894">
    <property type="entry name" value="QdtA_cupin_dom"/>
</dbReference>
<organism evidence="2 3">
    <name type="scientific">Runella slithyformis (strain ATCC 29530 / DSM 19594 / LMG 11500 / NCIMB 11436 / LSU 4)</name>
    <dbReference type="NCBI Taxonomy" id="761193"/>
    <lineage>
        <taxon>Bacteria</taxon>
        <taxon>Pseudomonadati</taxon>
        <taxon>Bacteroidota</taxon>
        <taxon>Cytophagia</taxon>
        <taxon>Cytophagales</taxon>
        <taxon>Spirosomataceae</taxon>
        <taxon>Runella</taxon>
    </lineage>
</organism>
<dbReference type="Pfam" id="PF05523">
    <property type="entry name" value="FdtA"/>
    <property type="match status" value="1"/>
</dbReference>
<evidence type="ECO:0000259" key="1">
    <source>
        <dbReference type="Pfam" id="PF05523"/>
    </source>
</evidence>
<accession>A0A7U4E6H3</accession>
<protein>
    <submittedName>
        <fullName evidence="2">WxcM-like domain-containing protein</fullName>
    </submittedName>
</protein>
<name>A0A7U4E6H3_RUNSL</name>
<dbReference type="InterPro" id="IPR014710">
    <property type="entry name" value="RmlC-like_jellyroll"/>
</dbReference>
<dbReference type="SUPFAM" id="SSF51182">
    <property type="entry name" value="RmlC-like cupins"/>
    <property type="match status" value="1"/>
</dbReference>
<feature type="domain" description="Sugar 3,4-ketoisomerase QdtA cupin" evidence="1">
    <location>
        <begin position="3"/>
        <end position="118"/>
    </location>
</feature>
<dbReference type="Gene3D" id="2.60.120.10">
    <property type="entry name" value="Jelly Rolls"/>
    <property type="match status" value="1"/>
</dbReference>
<dbReference type="InterPro" id="IPR011051">
    <property type="entry name" value="RmlC_Cupin_sf"/>
</dbReference>
<keyword evidence="3" id="KW-1185">Reference proteome</keyword>
<dbReference type="RefSeq" id="WP_013928567.1">
    <property type="nucleotide sequence ID" value="NC_015703.1"/>
</dbReference>
<evidence type="ECO:0000313" key="3">
    <source>
        <dbReference type="Proteomes" id="UP000000493"/>
    </source>
</evidence>
<sequence length="121" mass="13645">MPQLIELNTFGDDRGKLTVFEKILPGDIKRAFYIYGVSAGEQRAKHGHKKTWNALIAVAGSCRVVVTASKGEHIFLLNSPDQCLVIEPGDWHIMDEFSSDAILLVLSNEYYDKEDYVYPKP</sequence>
<dbReference type="EMBL" id="CP002859">
    <property type="protein sequence ID" value="AEI49258.1"/>
    <property type="molecule type" value="Genomic_DNA"/>
</dbReference>
<dbReference type="Proteomes" id="UP000000493">
    <property type="component" value="Chromosome"/>
</dbReference>
<reference evidence="2 3" key="2">
    <citation type="journal article" date="2012" name="Stand. Genomic Sci.">
        <title>Complete genome sequence of the aquatic bacterium Runella slithyformis type strain (LSU 4(T)).</title>
        <authorList>
            <person name="Copeland A."/>
            <person name="Zhang X."/>
            <person name="Misra M."/>
            <person name="Lapidus A."/>
            <person name="Nolan M."/>
            <person name="Lucas S."/>
            <person name="Deshpande S."/>
            <person name="Cheng J.F."/>
            <person name="Tapia R."/>
            <person name="Goodwin L.A."/>
            <person name="Pitluck S."/>
            <person name="Liolios K."/>
            <person name="Pagani I."/>
            <person name="Ivanova N."/>
            <person name="Mikhailova N."/>
            <person name="Pati A."/>
            <person name="Chen A."/>
            <person name="Palaniappan K."/>
            <person name="Land M."/>
            <person name="Hauser L."/>
            <person name="Pan C."/>
            <person name="Jeffries C.D."/>
            <person name="Detter J.C."/>
            <person name="Brambilla E.M."/>
            <person name="Rohde M."/>
            <person name="Djao O.D."/>
            <person name="Goker M."/>
            <person name="Sikorski J."/>
            <person name="Tindall B.J."/>
            <person name="Woyke T."/>
            <person name="Bristow J."/>
            <person name="Eisen J.A."/>
            <person name="Markowitz V."/>
            <person name="Hugenholtz P."/>
            <person name="Kyrpides N.C."/>
            <person name="Klenk H.P."/>
            <person name="Mavromatis K."/>
        </authorList>
    </citation>
    <scope>NUCLEOTIDE SEQUENCE [LARGE SCALE GENOMIC DNA]</scope>
    <source>
        <strain evidence="3">ATCC 29530 / DSM 19594 / LMG 11500 / NCIMB 11436 / LSU 4</strain>
    </source>
</reference>
<proteinExistence type="predicted"/>
<dbReference type="AlphaFoldDB" id="A0A7U4E6H3"/>
<gene>
    <name evidence="2" type="ordered locus">Runsl_2870</name>
</gene>
<reference evidence="3" key="1">
    <citation type="submission" date="2011-06" db="EMBL/GenBank/DDBJ databases">
        <title>The complete genome of chromosome of Runella slithyformis DSM 19594.</title>
        <authorList>
            <consortium name="US DOE Joint Genome Institute (JGI-PGF)"/>
            <person name="Lucas S."/>
            <person name="Han J."/>
            <person name="Lapidus A."/>
            <person name="Bruce D."/>
            <person name="Goodwin L."/>
            <person name="Pitluck S."/>
            <person name="Peters L."/>
            <person name="Kyrpides N."/>
            <person name="Mavromatis K."/>
            <person name="Ivanova N."/>
            <person name="Ovchinnikova G."/>
            <person name="Zhang X."/>
            <person name="Misra M."/>
            <person name="Detter J.C."/>
            <person name="Tapia R."/>
            <person name="Han C."/>
            <person name="Land M."/>
            <person name="Hauser L."/>
            <person name="Markowitz V."/>
            <person name="Cheng J.-F."/>
            <person name="Hugenholtz P."/>
            <person name="Woyke T."/>
            <person name="Wu D."/>
            <person name="Tindall B."/>
            <person name="Faehrich R."/>
            <person name="Brambilla E."/>
            <person name="Klenk H.-P."/>
            <person name="Eisen J.A."/>
        </authorList>
    </citation>
    <scope>NUCLEOTIDE SEQUENCE [LARGE SCALE GENOMIC DNA]</scope>
    <source>
        <strain evidence="3">ATCC 29530 / DSM 19594 / LMG 11500 / NCIMB 11436 / LSU 4</strain>
    </source>
</reference>
<dbReference type="CDD" id="cd20292">
    <property type="entry name" value="cupin_QdtA-like"/>
    <property type="match status" value="1"/>
</dbReference>
<dbReference type="KEGG" id="rsi:Runsl_2870"/>